<dbReference type="AlphaFoldDB" id="A0AAD5QTQ7"/>
<reference evidence="1" key="1">
    <citation type="submission" date="2021-06" db="EMBL/GenBank/DDBJ databases">
        <title>Parelaphostrongylus tenuis whole genome reference sequence.</title>
        <authorList>
            <person name="Garwood T.J."/>
            <person name="Larsen P.A."/>
            <person name="Fountain-Jones N.M."/>
            <person name="Garbe J.R."/>
            <person name="Macchietto M.G."/>
            <person name="Kania S.A."/>
            <person name="Gerhold R.W."/>
            <person name="Richards J.E."/>
            <person name="Wolf T.M."/>
        </authorList>
    </citation>
    <scope>NUCLEOTIDE SEQUENCE</scope>
    <source>
        <strain evidence="1">MNPRO001-30</strain>
        <tissue evidence="1">Meninges</tissue>
    </source>
</reference>
<dbReference type="Proteomes" id="UP001196413">
    <property type="component" value="Unassembled WGS sequence"/>
</dbReference>
<dbReference type="EMBL" id="JAHQIW010004200">
    <property type="protein sequence ID" value="KAJ1361407.1"/>
    <property type="molecule type" value="Genomic_DNA"/>
</dbReference>
<keyword evidence="2" id="KW-1185">Reference proteome</keyword>
<organism evidence="1 2">
    <name type="scientific">Parelaphostrongylus tenuis</name>
    <name type="common">Meningeal worm</name>
    <dbReference type="NCBI Taxonomy" id="148309"/>
    <lineage>
        <taxon>Eukaryota</taxon>
        <taxon>Metazoa</taxon>
        <taxon>Ecdysozoa</taxon>
        <taxon>Nematoda</taxon>
        <taxon>Chromadorea</taxon>
        <taxon>Rhabditida</taxon>
        <taxon>Rhabditina</taxon>
        <taxon>Rhabditomorpha</taxon>
        <taxon>Strongyloidea</taxon>
        <taxon>Metastrongylidae</taxon>
        <taxon>Parelaphostrongylus</taxon>
    </lineage>
</organism>
<accession>A0AAD5QTQ7</accession>
<gene>
    <name evidence="1" type="ORF">KIN20_020653</name>
</gene>
<evidence type="ECO:0000313" key="1">
    <source>
        <dbReference type="EMBL" id="KAJ1361407.1"/>
    </source>
</evidence>
<protein>
    <submittedName>
        <fullName evidence="1">Uncharacterized protein</fullName>
    </submittedName>
</protein>
<evidence type="ECO:0000313" key="2">
    <source>
        <dbReference type="Proteomes" id="UP001196413"/>
    </source>
</evidence>
<name>A0AAD5QTQ7_PARTN</name>
<sequence length="92" mass="10155">MGMISPRTSDLDGKGGCSLKRTLLAKLLGCVVQNPFENHACSHGRPSTSALPIFFRMARLKSYKRQAANELLNNTSSQTSFLNNDMVLLVFH</sequence>
<comment type="caution">
    <text evidence="1">The sequence shown here is derived from an EMBL/GenBank/DDBJ whole genome shotgun (WGS) entry which is preliminary data.</text>
</comment>
<proteinExistence type="predicted"/>